<gene>
    <name evidence="2" type="ORF">CERSUDRAFT_96363</name>
</gene>
<proteinExistence type="predicted"/>
<feature type="region of interest" description="Disordered" evidence="1">
    <location>
        <begin position="66"/>
        <end position="130"/>
    </location>
</feature>
<protein>
    <submittedName>
        <fullName evidence="2">Uncharacterized protein</fullName>
    </submittedName>
</protein>
<feature type="compositionally biased region" description="Basic and acidic residues" evidence="1">
    <location>
        <begin position="111"/>
        <end position="120"/>
    </location>
</feature>
<evidence type="ECO:0000313" key="3">
    <source>
        <dbReference type="Proteomes" id="UP000016930"/>
    </source>
</evidence>
<sequence>MRTAQLPAPRQTRVRIRGFLVDKLTPGLAFPPLSRSRRHHARPAAVLAVLPRRDVAVAVAVATGSVPPRARDTASTLSLSHQSPIPPSPTHTHAVKPPASISDVLPAGADSGRKTAEHRTRSTRTAQTVR</sequence>
<reference evidence="2 3" key="1">
    <citation type="journal article" date="2012" name="Proc. Natl. Acad. Sci. U.S.A.">
        <title>Comparative genomics of Ceriporiopsis subvermispora and Phanerochaete chrysosporium provide insight into selective ligninolysis.</title>
        <authorList>
            <person name="Fernandez-Fueyo E."/>
            <person name="Ruiz-Duenas F.J."/>
            <person name="Ferreira P."/>
            <person name="Floudas D."/>
            <person name="Hibbett D.S."/>
            <person name="Canessa P."/>
            <person name="Larrondo L.F."/>
            <person name="James T.Y."/>
            <person name="Seelenfreund D."/>
            <person name="Lobos S."/>
            <person name="Polanco R."/>
            <person name="Tello M."/>
            <person name="Honda Y."/>
            <person name="Watanabe T."/>
            <person name="Watanabe T."/>
            <person name="Ryu J.S."/>
            <person name="Kubicek C.P."/>
            <person name="Schmoll M."/>
            <person name="Gaskell J."/>
            <person name="Hammel K.E."/>
            <person name="St John F.J."/>
            <person name="Vanden Wymelenberg A."/>
            <person name="Sabat G."/>
            <person name="Splinter BonDurant S."/>
            <person name="Syed K."/>
            <person name="Yadav J.S."/>
            <person name="Doddapaneni H."/>
            <person name="Subramanian V."/>
            <person name="Lavin J.L."/>
            <person name="Oguiza J.A."/>
            <person name="Perez G."/>
            <person name="Pisabarro A.G."/>
            <person name="Ramirez L."/>
            <person name="Santoyo F."/>
            <person name="Master E."/>
            <person name="Coutinho P.M."/>
            <person name="Henrissat B."/>
            <person name="Lombard V."/>
            <person name="Magnuson J.K."/>
            <person name="Kuees U."/>
            <person name="Hori C."/>
            <person name="Igarashi K."/>
            <person name="Samejima M."/>
            <person name="Held B.W."/>
            <person name="Barry K.W."/>
            <person name="LaButti K.M."/>
            <person name="Lapidus A."/>
            <person name="Lindquist E.A."/>
            <person name="Lucas S.M."/>
            <person name="Riley R."/>
            <person name="Salamov A.A."/>
            <person name="Hoffmeister D."/>
            <person name="Schwenk D."/>
            <person name="Hadar Y."/>
            <person name="Yarden O."/>
            <person name="de Vries R.P."/>
            <person name="Wiebenga A."/>
            <person name="Stenlid J."/>
            <person name="Eastwood D."/>
            <person name="Grigoriev I.V."/>
            <person name="Berka R.M."/>
            <person name="Blanchette R.A."/>
            <person name="Kersten P."/>
            <person name="Martinez A.T."/>
            <person name="Vicuna R."/>
            <person name="Cullen D."/>
        </authorList>
    </citation>
    <scope>NUCLEOTIDE SEQUENCE [LARGE SCALE GENOMIC DNA]</scope>
    <source>
        <strain evidence="2 3">B</strain>
    </source>
</reference>
<dbReference type="Proteomes" id="UP000016930">
    <property type="component" value="Unassembled WGS sequence"/>
</dbReference>
<accession>M2PIY0</accession>
<evidence type="ECO:0000313" key="2">
    <source>
        <dbReference type="EMBL" id="EMD36139.1"/>
    </source>
</evidence>
<evidence type="ECO:0000256" key="1">
    <source>
        <dbReference type="SAM" id="MobiDB-lite"/>
    </source>
</evidence>
<keyword evidence="3" id="KW-1185">Reference proteome</keyword>
<dbReference type="HOGENOM" id="CLU_1937914_0_0_1"/>
<name>M2PIY0_CERS8</name>
<organism evidence="2 3">
    <name type="scientific">Ceriporiopsis subvermispora (strain B)</name>
    <name type="common">White-rot fungus</name>
    <name type="synonym">Gelatoporia subvermispora</name>
    <dbReference type="NCBI Taxonomy" id="914234"/>
    <lineage>
        <taxon>Eukaryota</taxon>
        <taxon>Fungi</taxon>
        <taxon>Dikarya</taxon>
        <taxon>Basidiomycota</taxon>
        <taxon>Agaricomycotina</taxon>
        <taxon>Agaricomycetes</taxon>
        <taxon>Polyporales</taxon>
        <taxon>Gelatoporiaceae</taxon>
        <taxon>Gelatoporia</taxon>
    </lineage>
</organism>
<dbReference type="EMBL" id="KB445799">
    <property type="protein sequence ID" value="EMD36139.1"/>
    <property type="molecule type" value="Genomic_DNA"/>
</dbReference>
<feature type="compositionally biased region" description="Polar residues" evidence="1">
    <location>
        <begin position="73"/>
        <end position="83"/>
    </location>
</feature>
<dbReference type="AlphaFoldDB" id="M2PIY0"/>